<gene>
    <name evidence="5" type="ORF">CLCR_02083</name>
</gene>
<dbReference type="STRING" id="86049.A0A1C1CDB0"/>
<keyword evidence="6" id="KW-1185">Reference proteome</keyword>
<comment type="subcellular location">
    <subcellularLocation>
        <location evidence="4">Membrane</location>
        <topology evidence="4">Multi-pass membrane protein</topology>
    </subcellularLocation>
</comment>
<evidence type="ECO:0000256" key="3">
    <source>
        <dbReference type="ARBA" id="ARBA00023136"/>
    </source>
</evidence>
<dbReference type="AlphaFoldDB" id="A0A1C1CDB0"/>
<dbReference type="OrthoDB" id="161814at2759"/>
<name>A0A1C1CDB0_9EURO</name>
<dbReference type="EMBL" id="LGRB01000015">
    <property type="protein sequence ID" value="OCT46472.1"/>
    <property type="molecule type" value="Genomic_DNA"/>
</dbReference>
<dbReference type="eggNOG" id="KOG3386">
    <property type="taxonomic scope" value="Eukaryota"/>
</dbReference>
<dbReference type="PANTHER" id="PTHR12483:SF79">
    <property type="entry name" value="COPPER TRANSPORT PROTEIN"/>
    <property type="match status" value="1"/>
</dbReference>
<accession>A0A1C1CDB0</accession>
<sequence length="241" mass="25223">MDHSSMASMTMSMASSTAAAPAATSSAMTMEGMGMGGSCKISVRSCDGNGVGCANQSSRCCGTGTRSTAVCLMLAEAKDVSIDAVTGFLTQSWHVRSQGAFAASCIGVALLAVSIEFMRRVGKEYDTAILAQFQRRVAARAADLKTTNSSEGCGSEPQFVIFRATPLQQLIRAVIHAVTFGVAYIVMLLAMYYNGYIIISIFIGAGLGKFLCDWMVQRVPVGGMLAASTGRGIEEPTVCCG</sequence>
<organism evidence="5 6">
    <name type="scientific">Cladophialophora carrionii</name>
    <dbReference type="NCBI Taxonomy" id="86049"/>
    <lineage>
        <taxon>Eukaryota</taxon>
        <taxon>Fungi</taxon>
        <taxon>Dikarya</taxon>
        <taxon>Ascomycota</taxon>
        <taxon>Pezizomycotina</taxon>
        <taxon>Eurotiomycetes</taxon>
        <taxon>Chaetothyriomycetidae</taxon>
        <taxon>Chaetothyriales</taxon>
        <taxon>Herpotrichiellaceae</taxon>
        <taxon>Cladophialophora</taxon>
    </lineage>
</organism>
<dbReference type="GO" id="GO:0016020">
    <property type="term" value="C:membrane"/>
    <property type="evidence" value="ECO:0007669"/>
    <property type="project" value="UniProtKB-SubCell"/>
</dbReference>
<protein>
    <recommendedName>
        <fullName evidence="4">Copper transport protein</fullName>
    </recommendedName>
</protein>
<keyword evidence="4" id="KW-0187">Copper transport</keyword>
<keyword evidence="1" id="KW-0812">Transmembrane</keyword>
<proteinExistence type="inferred from homology"/>
<reference evidence="6" key="1">
    <citation type="submission" date="2015-07" db="EMBL/GenBank/DDBJ databases">
        <authorList>
            <person name="Teixeira M.M."/>
            <person name="Souza R.C."/>
            <person name="Almeida L.G."/>
            <person name="Vicente V.A."/>
            <person name="de Hoog S."/>
            <person name="Bocca A.L."/>
            <person name="de Almeida S.R."/>
            <person name="Vasconcelos A.T."/>
            <person name="Felipe M.S."/>
        </authorList>
    </citation>
    <scope>NUCLEOTIDE SEQUENCE [LARGE SCALE GENOMIC DNA]</scope>
    <source>
        <strain evidence="6">KSF</strain>
    </source>
</reference>
<dbReference type="InterPro" id="IPR007274">
    <property type="entry name" value="Cop_transporter"/>
</dbReference>
<keyword evidence="3 4" id="KW-0472">Membrane</keyword>
<evidence type="ECO:0000313" key="6">
    <source>
        <dbReference type="Proteomes" id="UP000094526"/>
    </source>
</evidence>
<dbReference type="GO" id="GO:0005375">
    <property type="term" value="F:copper ion transmembrane transporter activity"/>
    <property type="evidence" value="ECO:0007669"/>
    <property type="project" value="UniProtKB-UniRule"/>
</dbReference>
<keyword evidence="4" id="KW-0186">Copper</keyword>
<keyword evidence="4" id="KW-0813">Transport</keyword>
<evidence type="ECO:0000256" key="4">
    <source>
        <dbReference type="RuleBase" id="RU367022"/>
    </source>
</evidence>
<dbReference type="PANTHER" id="PTHR12483">
    <property type="entry name" value="SOLUTE CARRIER FAMILY 31 COPPER TRANSPORTERS"/>
    <property type="match status" value="1"/>
</dbReference>
<dbReference type="Proteomes" id="UP000094526">
    <property type="component" value="Unassembled WGS sequence"/>
</dbReference>
<keyword evidence="4" id="KW-0406">Ion transport</keyword>
<evidence type="ECO:0000256" key="1">
    <source>
        <dbReference type="ARBA" id="ARBA00022692"/>
    </source>
</evidence>
<evidence type="ECO:0000256" key="2">
    <source>
        <dbReference type="ARBA" id="ARBA00022989"/>
    </source>
</evidence>
<evidence type="ECO:0000313" key="5">
    <source>
        <dbReference type="EMBL" id="OCT46472.1"/>
    </source>
</evidence>
<dbReference type="Pfam" id="PF04145">
    <property type="entry name" value="Ctr"/>
    <property type="match status" value="1"/>
</dbReference>
<keyword evidence="2" id="KW-1133">Transmembrane helix</keyword>
<dbReference type="VEuPathDB" id="FungiDB:CLCR_02083"/>
<comment type="caution">
    <text evidence="5">The sequence shown here is derived from an EMBL/GenBank/DDBJ whole genome shotgun (WGS) entry which is preliminary data.</text>
</comment>
<dbReference type="VEuPathDB" id="FungiDB:G647_01203"/>
<comment type="similarity">
    <text evidence="4">Belongs to the copper transporter (Ctr) (TC 1.A.56) family. SLC31A subfamily.</text>
</comment>